<dbReference type="RefSeq" id="WP_015930863.1">
    <property type="nucleotide sequence ID" value="NC_011894.1"/>
</dbReference>
<keyword evidence="1" id="KW-0812">Transmembrane</keyword>
<gene>
    <name evidence="2" type="ordered locus">Mnod_4351</name>
</gene>
<proteinExistence type="predicted"/>
<dbReference type="EMBL" id="CP001349">
    <property type="protein sequence ID" value="ACL59222.1"/>
    <property type="molecule type" value="Genomic_DNA"/>
</dbReference>
<name>B8IAF9_METNO</name>
<evidence type="ECO:0000313" key="2">
    <source>
        <dbReference type="EMBL" id="ACL59222.1"/>
    </source>
</evidence>
<dbReference type="Proteomes" id="UP000008207">
    <property type="component" value="Chromosome"/>
</dbReference>
<dbReference type="HOGENOM" id="CLU_2936325_0_0_5"/>
<dbReference type="KEGG" id="mno:Mnod_4351"/>
<keyword evidence="1" id="KW-1133">Transmembrane helix</keyword>
<evidence type="ECO:0000256" key="1">
    <source>
        <dbReference type="SAM" id="Phobius"/>
    </source>
</evidence>
<keyword evidence="3" id="KW-1185">Reference proteome</keyword>
<dbReference type="STRING" id="460265.Mnod_4351"/>
<evidence type="ECO:0000313" key="3">
    <source>
        <dbReference type="Proteomes" id="UP000008207"/>
    </source>
</evidence>
<dbReference type="eggNOG" id="ENOG5031237">
    <property type="taxonomic scope" value="Bacteria"/>
</dbReference>
<feature type="transmembrane region" description="Helical" evidence="1">
    <location>
        <begin position="16"/>
        <end position="36"/>
    </location>
</feature>
<reference evidence="2 3" key="1">
    <citation type="submission" date="2009-01" db="EMBL/GenBank/DDBJ databases">
        <title>Complete sequence of chromosome of Methylobacterium nodulans ORS 2060.</title>
        <authorList>
            <consortium name="US DOE Joint Genome Institute"/>
            <person name="Lucas S."/>
            <person name="Copeland A."/>
            <person name="Lapidus A."/>
            <person name="Glavina del Rio T."/>
            <person name="Dalin E."/>
            <person name="Tice H."/>
            <person name="Bruce D."/>
            <person name="Goodwin L."/>
            <person name="Pitluck S."/>
            <person name="Sims D."/>
            <person name="Brettin T."/>
            <person name="Detter J.C."/>
            <person name="Han C."/>
            <person name="Larimer F."/>
            <person name="Land M."/>
            <person name="Hauser L."/>
            <person name="Kyrpides N."/>
            <person name="Ivanova N."/>
            <person name="Marx C.J."/>
            <person name="Richardson P."/>
        </authorList>
    </citation>
    <scope>NUCLEOTIDE SEQUENCE [LARGE SCALE GENOMIC DNA]</scope>
    <source>
        <strain evidence="3">LMG 21967 / CNCM I-2342 / ORS 2060</strain>
    </source>
</reference>
<sequence>MSQGSPDDDRQRLRSVLALGLVLALVFGGVWLFTVLRHEAQLEDCLASGRRDCDRLVNSR</sequence>
<keyword evidence="1" id="KW-0472">Membrane</keyword>
<dbReference type="AlphaFoldDB" id="B8IAF9"/>
<accession>B8IAF9</accession>
<protein>
    <submittedName>
        <fullName evidence="2">Uncharacterized protein</fullName>
    </submittedName>
</protein>
<organism evidence="2 3">
    <name type="scientific">Methylobacterium nodulans (strain LMG 21967 / CNCM I-2342 / ORS 2060)</name>
    <dbReference type="NCBI Taxonomy" id="460265"/>
    <lineage>
        <taxon>Bacteria</taxon>
        <taxon>Pseudomonadati</taxon>
        <taxon>Pseudomonadota</taxon>
        <taxon>Alphaproteobacteria</taxon>
        <taxon>Hyphomicrobiales</taxon>
        <taxon>Methylobacteriaceae</taxon>
        <taxon>Methylobacterium</taxon>
    </lineage>
</organism>